<dbReference type="PANTHER" id="PTHR36978:SF8">
    <property type="entry name" value="NAD DEPENDENT EPIMERASE_DEHYDRATASE"/>
    <property type="match status" value="1"/>
</dbReference>
<name>A0A2J6QRY6_HYAVF</name>
<dbReference type="Gene3D" id="3.40.50.300">
    <property type="entry name" value="P-loop containing nucleotide triphosphate hydrolases"/>
    <property type="match status" value="1"/>
</dbReference>
<evidence type="ECO:0000313" key="3">
    <source>
        <dbReference type="Proteomes" id="UP000235786"/>
    </source>
</evidence>
<dbReference type="AlphaFoldDB" id="A0A2J6QRY6"/>
<dbReference type="InterPro" id="IPR040632">
    <property type="entry name" value="Sulfotransfer_4"/>
</dbReference>
<proteinExistence type="predicted"/>
<evidence type="ECO:0000313" key="2">
    <source>
        <dbReference type="EMBL" id="PMD29027.1"/>
    </source>
</evidence>
<dbReference type="Pfam" id="PF17784">
    <property type="entry name" value="Sulfotransfer_4"/>
    <property type="match status" value="1"/>
</dbReference>
<sequence length="287" mass="33501">MGMNNLFWRLCERFYSTAEPPPRVRTKPMEVLCVGLPRSGTESLQKALLRLGYDYTYHGWDMLFEDPHRMQGWVRLARKKWYGDKTGDCTITTVEFDELLGHSVAVTDAAASCFAAELIAAYPDAKVILNVRDLDRWHASAVKNLCTAINDTWTVWLCWFHPTLWWMYHCHQRMLWSRLFRCTDSSLSSGIEVNGKWIYREHCAMIKGLVPKERLLEWDVVDGWEPLCKFLGKEIPKETFPRTNDAAAFHHRTHDDLDRQGLIAMINMFLFTVLCLWLLIAAWRLVL</sequence>
<evidence type="ECO:0000256" key="1">
    <source>
        <dbReference type="SAM" id="Phobius"/>
    </source>
</evidence>
<keyword evidence="1" id="KW-0812">Transmembrane</keyword>
<dbReference type="OrthoDB" id="408152at2759"/>
<organism evidence="2 3">
    <name type="scientific">Hyaloscypha variabilis (strain UAMH 11265 / GT02V1 / F)</name>
    <name type="common">Meliniomyces variabilis</name>
    <dbReference type="NCBI Taxonomy" id="1149755"/>
    <lineage>
        <taxon>Eukaryota</taxon>
        <taxon>Fungi</taxon>
        <taxon>Dikarya</taxon>
        <taxon>Ascomycota</taxon>
        <taxon>Pezizomycotina</taxon>
        <taxon>Leotiomycetes</taxon>
        <taxon>Helotiales</taxon>
        <taxon>Hyaloscyphaceae</taxon>
        <taxon>Hyaloscypha</taxon>
        <taxon>Hyaloscypha variabilis</taxon>
    </lineage>
</organism>
<dbReference type="STRING" id="1149755.A0A2J6QRY6"/>
<evidence type="ECO:0008006" key="4">
    <source>
        <dbReference type="Google" id="ProtNLM"/>
    </source>
</evidence>
<accession>A0A2J6QRY6</accession>
<dbReference type="EMBL" id="KZ613979">
    <property type="protein sequence ID" value="PMD29027.1"/>
    <property type="molecule type" value="Genomic_DNA"/>
</dbReference>
<keyword evidence="1" id="KW-0472">Membrane</keyword>
<reference evidence="2 3" key="1">
    <citation type="submission" date="2016-04" db="EMBL/GenBank/DDBJ databases">
        <title>A degradative enzymes factory behind the ericoid mycorrhizal symbiosis.</title>
        <authorList>
            <consortium name="DOE Joint Genome Institute"/>
            <person name="Martino E."/>
            <person name="Morin E."/>
            <person name="Grelet G."/>
            <person name="Kuo A."/>
            <person name="Kohler A."/>
            <person name="Daghino S."/>
            <person name="Barry K."/>
            <person name="Choi C."/>
            <person name="Cichocki N."/>
            <person name="Clum A."/>
            <person name="Copeland A."/>
            <person name="Hainaut M."/>
            <person name="Haridas S."/>
            <person name="Labutti K."/>
            <person name="Lindquist E."/>
            <person name="Lipzen A."/>
            <person name="Khouja H.-R."/>
            <person name="Murat C."/>
            <person name="Ohm R."/>
            <person name="Olson A."/>
            <person name="Spatafora J."/>
            <person name="Veneault-Fourrey C."/>
            <person name="Henrissat B."/>
            <person name="Grigoriev I."/>
            <person name="Martin F."/>
            <person name="Perotto S."/>
        </authorList>
    </citation>
    <scope>NUCLEOTIDE SEQUENCE [LARGE SCALE GENOMIC DNA]</scope>
    <source>
        <strain evidence="2 3">F</strain>
    </source>
</reference>
<protein>
    <recommendedName>
        <fullName evidence="4">P-loop containing nucleoside triphosphate hydrolase protein</fullName>
    </recommendedName>
</protein>
<keyword evidence="3" id="KW-1185">Reference proteome</keyword>
<dbReference type="SUPFAM" id="SSF52540">
    <property type="entry name" value="P-loop containing nucleoside triphosphate hydrolases"/>
    <property type="match status" value="1"/>
</dbReference>
<dbReference type="Proteomes" id="UP000235786">
    <property type="component" value="Unassembled WGS sequence"/>
</dbReference>
<gene>
    <name evidence="2" type="ORF">L207DRAFT_446217</name>
</gene>
<feature type="transmembrane region" description="Helical" evidence="1">
    <location>
        <begin position="262"/>
        <end position="286"/>
    </location>
</feature>
<dbReference type="PANTHER" id="PTHR36978">
    <property type="entry name" value="P-LOOP CONTAINING NUCLEOTIDE TRIPHOSPHATE HYDROLASE"/>
    <property type="match status" value="1"/>
</dbReference>
<dbReference type="InterPro" id="IPR027417">
    <property type="entry name" value="P-loop_NTPase"/>
</dbReference>
<keyword evidence="1" id="KW-1133">Transmembrane helix</keyword>